<feature type="compositionally biased region" description="Basic and acidic residues" evidence="1">
    <location>
        <begin position="217"/>
        <end position="226"/>
    </location>
</feature>
<evidence type="ECO:0000313" key="2">
    <source>
        <dbReference type="EMBL" id="KAJ3567052.1"/>
    </source>
</evidence>
<feature type="compositionally biased region" description="Acidic residues" evidence="1">
    <location>
        <begin position="272"/>
        <end position="282"/>
    </location>
</feature>
<name>A0AAD5VT15_9AGAR</name>
<dbReference type="AlphaFoldDB" id="A0AAD5VT15"/>
<feature type="compositionally biased region" description="Basic residues" evidence="1">
    <location>
        <begin position="155"/>
        <end position="171"/>
    </location>
</feature>
<keyword evidence="3" id="KW-1185">Reference proteome</keyword>
<protein>
    <submittedName>
        <fullName evidence="2">Uncharacterized protein</fullName>
    </submittedName>
</protein>
<reference evidence="2" key="1">
    <citation type="submission" date="2022-07" db="EMBL/GenBank/DDBJ databases">
        <title>Genome Sequence of Leucocoprinus birnbaumii.</title>
        <authorList>
            <person name="Buettner E."/>
        </authorList>
    </citation>
    <scope>NUCLEOTIDE SEQUENCE</scope>
    <source>
        <strain evidence="2">VT141</strain>
    </source>
</reference>
<feature type="region of interest" description="Disordered" evidence="1">
    <location>
        <begin position="111"/>
        <end position="282"/>
    </location>
</feature>
<evidence type="ECO:0000313" key="3">
    <source>
        <dbReference type="Proteomes" id="UP001213000"/>
    </source>
</evidence>
<sequence length="282" mass="30782">MSSTLLSPTVVDFPKSRIRRKPITTYKSPSASDNDPKIALSTRNDAPNIPSQPPSDHRIPSQNPQGSLQVHRRKRSKSHVLPLYHPLGELALSLPPLNPADFGLPLPRLSEETSRKSSSNFRAASVKPPDVDEEEISIPSVSSIAAVAANEVKRASPRKRRVGMGGGKRRRKETDDGDATYPAKRTRQTRAGGGDEIDFDEAHGQGDGDGTPEADGPAERRPERRSTRSRTKRRDSSEVESVEEQPIQDSLSVSEEIKQTTLEGVSEGAQEEKEEGEISGDP</sequence>
<feature type="compositionally biased region" description="Low complexity" evidence="1">
    <location>
        <begin position="137"/>
        <end position="150"/>
    </location>
</feature>
<feature type="region of interest" description="Disordered" evidence="1">
    <location>
        <begin position="1"/>
        <end position="79"/>
    </location>
</feature>
<proteinExistence type="predicted"/>
<dbReference type="EMBL" id="JANIEX010000440">
    <property type="protein sequence ID" value="KAJ3567052.1"/>
    <property type="molecule type" value="Genomic_DNA"/>
</dbReference>
<accession>A0AAD5VT15</accession>
<dbReference type="Proteomes" id="UP001213000">
    <property type="component" value="Unassembled WGS sequence"/>
</dbReference>
<organism evidence="2 3">
    <name type="scientific">Leucocoprinus birnbaumii</name>
    <dbReference type="NCBI Taxonomy" id="56174"/>
    <lineage>
        <taxon>Eukaryota</taxon>
        <taxon>Fungi</taxon>
        <taxon>Dikarya</taxon>
        <taxon>Basidiomycota</taxon>
        <taxon>Agaricomycotina</taxon>
        <taxon>Agaricomycetes</taxon>
        <taxon>Agaricomycetidae</taxon>
        <taxon>Agaricales</taxon>
        <taxon>Agaricineae</taxon>
        <taxon>Agaricaceae</taxon>
        <taxon>Leucocoprinus</taxon>
    </lineage>
</organism>
<comment type="caution">
    <text evidence="2">The sequence shown here is derived from an EMBL/GenBank/DDBJ whole genome shotgun (WGS) entry which is preliminary data.</text>
</comment>
<evidence type="ECO:0000256" key="1">
    <source>
        <dbReference type="SAM" id="MobiDB-lite"/>
    </source>
</evidence>
<gene>
    <name evidence="2" type="ORF">NP233_g6615</name>
</gene>